<dbReference type="PANTHER" id="PTHR48081:SF33">
    <property type="entry name" value="KYNURENINE FORMAMIDASE"/>
    <property type="match status" value="1"/>
</dbReference>
<evidence type="ECO:0000259" key="2">
    <source>
        <dbReference type="Pfam" id="PF20434"/>
    </source>
</evidence>
<protein>
    <submittedName>
        <fullName evidence="3">Acetyl esterase/lipase</fullName>
    </submittedName>
</protein>
<dbReference type="SUPFAM" id="SSF53474">
    <property type="entry name" value="alpha/beta-Hydrolases"/>
    <property type="match status" value="1"/>
</dbReference>
<dbReference type="Proteomes" id="UP000245880">
    <property type="component" value="Unassembled WGS sequence"/>
</dbReference>
<evidence type="ECO:0000313" key="4">
    <source>
        <dbReference type="Proteomes" id="UP000245880"/>
    </source>
</evidence>
<dbReference type="OrthoDB" id="9777975at2"/>
<dbReference type="AlphaFoldDB" id="A0A316BAG7"/>
<sequence length="295" mass="33245">MYSKTSRILWPLSVCLVLLLSSCSIVTTRRNKNIVYQAATTKSPELKLDVYTDPFFKGPKPVWLFIHGGNWNSGRKEQYRLMGRNIAAKGMVAVIIDYTLSPAANYKQMAQEAARSVAWTQEHIAQYEGNPQQIYVSGHSAGGHLASLISIDDRYFDSLGMANPIKGTLLIDAAGLDMHGYLKNDPPKPGRTYANTFGLQERGWKDASPLYHLHRDMPPMILLMGGKTYPSIIAGTESFREGLEAFAPETPFVLQKSKKHIPMILQFFNPLNRQYRKLHHFISDTNQRRSAVKSE</sequence>
<keyword evidence="4" id="KW-1185">Reference proteome</keyword>
<accession>A0A316BAG7</accession>
<feature type="domain" description="BD-FAE-like" evidence="2">
    <location>
        <begin position="48"/>
        <end position="226"/>
    </location>
</feature>
<dbReference type="InterPro" id="IPR049492">
    <property type="entry name" value="BD-FAE-like_dom"/>
</dbReference>
<dbReference type="Pfam" id="PF20434">
    <property type="entry name" value="BD-FAE"/>
    <property type="match status" value="1"/>
</dbReference>
<dbReference type="InterPro" id="IPR050300">
    <property type="entry name" value="GDXG_lipolytic_enzyme"/>
</dbReference>
<reference evidence="3 4" key="1">
    <citation type="submission" date="2018-03" db="EMBL/GenBank/DDBJ databases">
        <title>Genomic Encyclopedia of Archaeal and Bacterial Type Strains, Phase II (KMG-II): from individual species to whole genera.</title>
        <authorList>
            <person name="Goeker M."/>
        </authorList>
    </citation>
    <scope>NUCLEOTIDE SEQUENCE [LARGE SCALE GENOMIC DNA]</scope>
    <source>
        <strain evidence="3 4">DSM 100346</strain>
    </source>
</reference>
<dbReference type="GO" id="GO:0016787">
    <property type="term" value="F:hydrolase activity"/>
    <property type="evidence" value="ECO:0007669"/>
    <property type="project" value="UniProtKB-KW"/>
</dbReference>
<dbReference type="RefSeq" id="WP_109673393.1">
    <property type="nucleotide sequence ID" value="NZ_QGDT01000002.1"/>
</dbReference>
<dbReference type="PROSITE" id="PS51257">
    <property type="entry name" value="PROKAR_LIPOPROTEIN"/>
    <property type="match status" value="1"/>
</dbReference>
<evidence type="ECO:0000256" key="1">
    <source>
        <dbReference type="ARBA" id="ARBA00022801"/>
    </source>
</evidence>
<organism evidence="3 4">
    <name type="scientific">Dyadobacter jejuensis</name>
    <dbReference type="NCBI Taxonomy" id="1082580"/>
    <lineage>
        <taxon>Bacteria</taxon>
        <taxon>Pseudomonadati</taxon>
        <taxon>Bacteroidota</taxon>
        <taxon>Cytophagia</taxon>
        <taxon>Cytophagales</taxon>
        <taxon>Spirosomataceae</taxon>
        <taxon>Dyadobacter</taxon>
    </lineage>
</organism>
<proteinExistence type="predicted"/>
<dbReference type="InterPro" id="IPR029058">
    <property type="entry name" value="AB_hydrolase_fold"/>
</dbReference>
<dbReference type="Gene3D" id="3.40.50.1820">
    <property type="entry name" value="alpha/beta hydrolase"/>
    <property type="match status" value="1"/>
</dbReference>
<gene>
    <name evidence="3" type="ORF">CLV98_102371</name>
</gene>
<keyword evidence="1" id="KW-0378">Hydrolase</keyword>
<dbReference type="PANTHER" id="PTHR48081">
    <property type="entry name" value="AB HYDROLASE SUPERFAMILY PROTEIN C4A8.06C"/>
    <property type="match status" value="1"/>
</dbReference>
<dbReference type="EMBL" id="QGDT01000002">
    <property type="protein sequence ID" value="PWJ59537.1"/>
    <property type="molecule type" value="Genomic_DNA"/>
</dbReference>
<name>A0A316BAG7_9BACT</name>
<evidence type="ECO:0000313" key="3">
    <source>
        <dbReference type="EMBL" id="PWJ59537.1"/>
    </source>
</evidence>
<comment type="caution">
    <text evidence="3">The sequence shown here is derived from an EMBL/GenBank/DDBJ whole genome shotgun (WGS) entry which is preliminary data.</text>
</comment>